<sequence>MRQKKSMPIVLVTAFALMLSVLLTTPGRASATEATDDAETAPISDEDMQRINDALPPQTTTTRRMRSTGLGSSGKFVVALDAGHGGNDAGAVGNGLQEKALNLRIAMAAKAELESHGITVCMIRDSDTCVFSTNAALELQARVTKAYKAGASVYVSLHVNSGGSSGAEVWYPRTDISYFPECGTQGQGLASAILDALTNGEPYGIARRGIFQRKNVEDTYPDGSLSDYYAVIRHAREYGFTGIIVEHGFIDNASDAYNLNRHAEAMGRADADAIMRYYGLAATWERSSDGQHWMVRESGSYVRSAWRYLGNAWYYLDGQGYMVTGWQTIGGVHYWFDASGAMATGWRRLDGSWYYFDGSGARITGWQRIGSTWYYLDPSSGAMHTGWIWTDGAWYYLYDSGAMATGWVKVGGSWYLLGGSGAMLTGWQREGAREWELGPSGAWTGASR</sequence>
<name>U2T0Z4_9ACTN</name>
<dbReference type="SUPFAM" id="SSF53187">
    <property type="entry name" value="Zn-dependent exopeptidases"/>
    <property type="match status" value="1"/>
</dbReference>
<dbReference type="Gene3D" id="3.40.630.40">
    <property type="entry name" value="Zn-dependent exopeptidases"/>
    <property type="match status" value="1"/>
</dbReference>
<keyword evidence="4" id="KW-0732">Signal</keyword>
<accession>U2T0Z4</accession>
<feature type="domain" description="MurNAc-LAA" evidence="5">
    <location>
        <begin position="143"/>
        <end position="275"/>
    </location>
</feature>
<dbReference type="PANTHER" id="PTHR30404">
    <property type="entry name" value="N-ACETYLMURAMOYL-L-ALANINE AMIDASE"/>
    <property type="match status" value="1"/>
</dbReference>
<dbReference type="InterPro" id="IPR002508">
    <property type="entry name" value="MurNAc-LAA_cat"/>
</dbReference>
<dbReference type="eggNOG" id="COG0860">
    <property type="taxonomic scope" value="Bacteria"/>
</dbReference>
<feature type="repeat" description="Cell wall-binding" evidence="3">
    <location>
        <begin position="384"/>
        <end position="403"/>
    </location>
</feature>
<keyword evidence="1" id="KW-0677">Repeat</keyword>
<dbReference type="CDD" id="cd02696">
    <property type="entry name" value="MurNAc-LAA"/>
    <property type="match status" value="1"/>
</dbReference>
<evidence type="ECO:0000256" key="3">
    <source>
        <dbReference type="PROSITE-ProRule" id="PRU00591"/>
    </source>
</evidence>
<evidence type="ECO:0000313" key="7">
    <source>
        <dbReference type="Proteomes" id="UP000016638"/>
    </source>
</evidence>
<evidence type="ECO:0000256" key="2">
    <source>
        <dbReference type="ARBA" id="ARBA00022801"/>
    </source>
</evidence>
<keyword evidence="2" id="KW-0378">Hydrolase</keyword>
<dbReference type="PROSITE" id="PS51170">
    <property type="entry name" value="CW"/>
    <property type="match status" value="4"/>
</dbReference>
<dbReference type="Pfam" id="PF19127">
    <property type="entry name" value="Choline_bind_3"/>
    <property type="match status" value="2"/>
</dbReference>
<dbReference type="InterPro" id="IPR050695">
    <property type="entry name" value="N-acetylmuramoyl_amidase_3"/>
</dbReference>
<dbReference type="PANTHER" id="PTHR30404:SF0">
    <property type="entry name" value="N-ACETYLMURAMOYL-L-ALANINE AMIDASE AMIC"/>
    <property type="match status" value="1"/>
</dbReference>
<feature type="signal peptide" evidence="4">
    <location>
        <begin position="1"/>
        <end position="31"/>
    </location>
</feature>
<feature type="repeat" description="Cell wall-binding" evidence="3">
    <location>
        <begin position="323"/>
        <end position="342"/>
    </location>
</feature>
<dbReference type="STRING" id="1125712.HMPREF1316_0602"/>
<dbReference type="Proteomes" id="UP000016638">
    <property type="component" value="Unassembled WGS sequence"/>
</dbReference>
<gene>
    <name evidence="6" type="ORF">HMPREF1316_0602</name>
</gene>
<dbReference type="InterPro" id="IPR018337">
    <property type="entry name" value="Cell_wall/Cho-bd_repeat"/>
</dbReference>
<evidence type="ECO:0000256" key="1">
    <source>
        <dbReference type="ARBA" id="ARBA00022737"/>
    </source>
</evidence>
<evidence type="ECO:0000313" key="6">
    <source>
        <dbReference type="EMBL" id="ERL06724.1"/>
    </source>
</evidence>
<reference evidence="6 7" key="1">
    <citation type="submission" date="2013-08" db="EMBL/GenBank/DDBJ databases">
        <authorList>
            <person name="Durkin A.S."/>
            <person name="Haft D.R."/>
            <person name="McCorrison J."/>
            <person name="Torralba M."/>
            <person name="Gillis M."/>
            <person name="Haft D.H."/>
            <person name="Methe B."/>
            <person name="Sutton G."/>
            <person name="Nelson K.E."/>
        </authorList>
    </citation>
    <scope>NUCLEOTIDE SEQUENCE [LARGE SCALE GENOMIC DNA]</scope>
    <source>
        <strain evidence="6 7">F0195</strain>
    </source>
</reference>
<evidence type="ECO:0000259" key="5">
    <source>
        <dbReference type="SMART" id="SM00646"/>
    </source>
</evidence>
<feature type="repeat" description="Cell wall-binding" evidence="3">
    <location>
        <begin position="404"/>
        <end position="423"/>
    </location>
</feature>
<feature type="repeat" description="Cell wall-binding" evidence="3">
    <location>
        <begin position="343"/>
        <end position="362"/>
    </location>
</feature>
<dbReference type="PATRIC" id="fig|1125712.3.peg.2022"/>
<dbReference type="OrthoDB" id="514320at2"/>
<organism evidence="6 7">
    <name type="scientific">Olsenella profusa F0195</name>
    <dbReference type="NCBI Taxonomy" id="1125712"/>
    <lineage>
        <taxon>Bacteria</taxon>
        <taxon>Bacillati</taxon>
        <taxon>Actinomycetota</taxon>
        <taxon>Coriobacteriia</taxon>
        <taxon>Coriobacteriales</taxon>
        <taxon>Atopobiaceae</taxon>
        <taxon>Olsenella</taxon>
    </lineage>
</organism>
<dbReference type="eggNOG" id="COG5263">
    <property type="taxonomic scope" value="Bacteria"/>
</dbReference>
<feature type="chain" id="PRO_5004634473" evidence="4">
    <location>
        <begin position="32"/>
        <end position="448"/>
    </location>
</feature>
<dbReference type="Pfam" id="PF01520">
    <property type="entry name" value="Amidase_3"/>
    <property type="match status" value="1"/>
</dbReference>
<proteinExistence type="predicted"/>
<dbReference type="GO" id="GO:0009253">
    <property type="term" value="P:peptidoglycan catabolic process"/>
    <property type="evidence" value="ECO:0007669"/>
    <property type="project" value="InterPro"/>
</dbReference>
<dbReference type="Gene3D" id="2.10.270.10">
    <property type="entry name" value="Cholin Binding"/>
    <property type="match status" value="2"/>
</dbReference>
<dbReference type="SUPFAM" id="SSF69360">
    <property type="entry name" value="Cell wall binding repeat"/>
    <property type="match status" value="1"/>
</dbReference>
<dbReference type="GO" id="GO:0030288">
    <property type="term" value="C:outer membrane-bounded periplasmic space"/>
    <property type="evidence" value="ECO:0007669"/>
    <property type="project" value="TreeGrafter"/>
</dbReference>
<dbReference type="AlphaFoldDB" id="U2T0Z4"/>
<dbReference type="Pfam" id="PF01473">
    <property type="entry name" value="Choline_bind_1"/>
    <property type="match status" value="2"/>
</dbReference>
<protein>
    <submittedName>
        <fullName evidence="6">N-acetylmuramoyl-L-alanine amidase</fullName>
    </submittedName>
</protein>
<evidence type="ECO:0000256" key="4">
    <source>
        <dbReference type="SAM" id="SignalP"/>
    </source>
</evidence>
<dbReference type="GO" id="GO:0008745">
    <property type="term" value="F:N-acetylmuramoyl-L-alanine amidase activity"/>
    <property type="evidence" value="ECO:0007669"/>
    <property type="project" value="InterPro"/>
</dbReference>
<dbReference type="SMART" id="SM00646">
    <property type="entry name" value="Ami_3"/>
    <property type="match status" value="1"/>
</dbReference>
<comment type="caution">
    <text evidence="6">The sequence shown here is derived from an EMBL/GenBank/DDBJ whole genome shotgun (WGS) entry which is preliminary data.</text>
</comment>
<dbReference type="RefSeq" id="WP_021726792.1">
    <property type="nucleotide sequence ID" value="NZ_AWEZ01000062.1"/>
</dbReference>
<keyword evidence="7" id="KW-1185">Reference proteome</keyword>
<dbReference type="EMBL" id="AWEZ01000062">
    <property type="protein sequence ID" value="ERL06724.1"/>
    <property type="molecule type" value="Genomic_DNA"/>
</dbReference>